<sequence>MTGVRRQLRVAVSTGRALASNPFLLAYPIVATVLALGLAGALLAYPLAGALEIVPYSSRALGVAFLAYLVVVPVSLSFVMVAFTAEVAQTYRGQRPIPGEGIRVATDRIGAVVLAALLFGTGGYAVRYLGIVGRLGEFAGVVSSWGIRIAGTFVYPAIATTDGDTTVALERSLQALRAEWGSGVVTTVGTQTLGTLLTMAGLWSAVGLVAAQWLGWIALEVGPLGEFTLPVLLAVGGLAAAFVLGFAVNGLLTTALYLYATDGELPALLAADPADLVEVRGGDATPSDTGGPDGRRSTTE</sequence>
<evidence type="ECO:0000256" key="1">
    <source>
        <dbReference type="SAM" id="MobiDB-lite"/>
    </source>
</evidence>
<dbReference type="RefSeq" id="WP_246972782.1">
    <property type="nucleotide sequence ID" value="NZ_CP095397.1"/>
</dbReference>
<evidence type="ECO:0000313" key="3">
    <source>
        <dbReference type="EMBL" id="MFC4248506.1"/>
    </source>
</evidence>
<dbReference type="InterPro" id="IPR046157">
    <property type="entry name" value="DUF6159"/>
</dbReference>
<keyword evidence="2" id="KW-0812">Transmembrane</keyword>
<keyword evidence="2" id="KW-1133">Transmembrane helix</keyword>
<protein>
    <submittedName>
        <fullName evidence="3">DUF6159 family protein</fullName>
    </submittedName>
</protein>
<accession>A0ABD5P3H2</accession>
<dbReference type="Pfam" id="PF19656">
    <property type="entry name" value="DUF6159"/>
    <property type="match status" value="1"/>
</dbReference>
<dbReference type="EMBL" id="JBHSDJ010000124">
    <property type="protein sequence ID" value="MFC4248506.1"/>
    <property type="molecule type" value="Genomic_DNA"/>
</dbReference>
<gene>
    <name evidence="3" type="ORF">ACFOZ7_16475</name>
</gene>
<feature type="region of interest" description="Disordered" evidence="1">
    <location>
        <begin position="280"/>
        <end position="300"/>
    </location>
</feature>
<proteinExistence type="predicted"/>
<reference evidence="3 4" key="1">
    <citation type="journal article" date="2014" name="Int. J. Syst. Evol. Microbiol.">
        <title>Complete genome sequence of Corynebacterium casei LMG S-19264T (=DSM 44701T), isolated from a smear-ripened cheese.</title>
        <authorList>
            <consortium name="US DOE Joint Genome Institute (JGI-PGF)"/>
            <person name="Walter F."/>
            <person name="Albersmeier A."/>
            <person name="Kalinowski J."/>
            <person name="Ruckert C."/>
        </authorList>
    </citation>
    <scope>NUCLEOTIDE SEQUENCE [LARGE SCALE GENOMIC DNA]</scope>
    <source>
        <strain evidence="3 4">IBRC-M 10912</strain>
    </source>
</reference>
<feature type="transmembrane region" description="Helical" evidence="2">
    <location>
        <begin position="200"/>
        <end position="219"/>
    </location>
</feature>
<comment type="caution">
    <text evidence="3">The sequence shown here is derived from an EMBL/GenBank/DDBJ whole genome shotgun (WGS) entry which is preliminary data.</text>
</comment>
<feature type="transmembrane region" description="Helical" evidence="2">
    <location>
        <begin position="109"/>
        <end position="129"/>
    </location>
</feature>
<feature type="transmembrane region" description="Helical" evidence="2">
    <location>
        <begin position="24"/>
        <end position="45"/>
    </location>
</feature>
<keyword evidence="2" id="KW-0472">Membrane</keyword>
<dbReference type="GeneID" id="71853188"/>
<dbReference type="AlphaFoldDB" id="A0ABD5P3H2"/>
<organism evidence="3 4">
    <name type="scientific">Natribaculum luteum</name>
    <dbReference type="NCBI Taxonomy" id="1586232"/>
    <lineage>
        <taxon>Archaea</taxon>
        <taxon>Methanobacteriati</taxon>
        <taxon>Methanobacteriota</taxon>
        <taxon>Stenosarchaea group</taxon>
        <taxon>Halobacteria</taxon>
        <taxon>Halobacteriales</taxon>
        <taxon>Natrialbaceae</taxon>
        <taxon>Natribaculum</taxon>
    </lineage>
</organism>
<dbReference type="Proteomes" id="UP001595821">
    <property type="component" value="Unassembled WGS sequence"/>
</dbReference>
<feature type="transmembrane region" description="Helical" evidence="2">
    <location>
        <begin position="231"/>
        <end position="259"/>
    </location>
</feature>
<name>A0ABD5P3H2_9EURY</name>
<evidence type="ECO:0000256" key="2">
    <source>
        <dbReference type="SAM" id="Phobius"/>
    </source>
</evidence>
<evidence type="ECO:0000313" key="4">
    <source>
        <dbReference type="Proteomes" id="UP001595821"/>
    </source>
</evidence>
<feature type="transmembrane region" description="Helical" evidence="2">
    <location>
        <begin position="65"/>
        <end position="88"/>
    </location>
</feature>